<dbReference type="EMBL" id="KU318319">
    <property type="protein sequence ID" value="AMD81613.1"/>
    <property type="molecule type" value="Genomic_RNA"/>
</dbReference>
<evidence type="ECO:0000256" key="2">
    <source>
        <dbReference type="SAM" id="Phobius"/>
    </source>
</evidence>
<feature type="region of interest" description="Disordered" evidence="1">
    <location>
        <begin position="1"/>
        <end position="23"/>
    </location>
</feature>
<feature type="compositionally biased region" description="Basic and acidic residues" evidence="1">
    <location>
        <begin position="66"/>
        <end position="77"/>
    </location>
</feature>
<organism evidence="3">
    <name type="scientific">Bastrovirus 5</name>
    <dbReference type="NCBI Taxonomy" id="1803392"/>
    <lineage>
        <taxon>Viruses</taxon>
        <taxon>Riboviria</taxon>
        <taxon>Orthornavirae</taxon>
        <taxon>Pisuviricota</taxon>
        <taxon>Stelpaviricetes</taxon>
        <taxon>Stellavirales</taxon>
        <taxon>Astroviridae</taxon>
        <taxon>Bastrovirus BAS-1</taxon>
    </lineage>
</organism>
<feature type="region of interest" description="Disordered" evidence="1">
    <location>
        <begin position="57"/>
        <end position="77"/>
    </location>
</feature>
<sequence>MPGRCFRARSGRSGSRRRRRQPSGFSLTSAWYLLSGLAATVILYPVALVITHITLPGGSTPSRLTPDLEHPPSRPRS</sequence>
<feature type="transmembrane region" description="Helical" evidence="2">
    <location>
        <begin position="25"/>
        <end position="55"/>
    </location>
</feature>
<accession>A0A125RWR7</accession>
<keyword evidence="2" id="KW-1133">Transmembrane helix</keyword>
<reference evidence="3" key="1">
    <citation type="submission" date="2015-12" db="EMBL/GenBank/DDBJ databases">
        <title>A novel astrovirus-like RNA virus detected in human stools.</title>
        <authorList>
            <person name="Oude Munnink B.B."/>
            <person name="Cotten M."/>
            <person name="Canuti M."/>
            <person name="Deijs M."/>
            <person name="Jebbink M.F."/>
            <person name="van Hemert F.J."/>
            <person name="Phan M.V.T."/>
            <person name="Bakker M."/>
            <person name="Jazaeri Farsani S.M."/>
            <person name="Kellam P."/>
            <person name="van der Hoek L."/>
        </authorList>
    </citation>
    <scope>NUCLEOTIDE SEQUENCE</scope>
</reference>
<evidence type="ECO:0000256" key="1">
    <source>
        <dbReference type="SAM" id="MobiDB-lite"/>
    </source>
</evidence>
<proteinExistence type="predicted"/>
<keyword evidence="2" id="KW-0812">Transmembrane</keyword>
<feature type="non-terminal residue" evidence="3">
    <location>
        <position position="77"/>
    </location>
</feature>
<keyword evidence="2" id="KW-0472">Membrane</keyword>
<feature type="compositionally biased region" description="Basic residues" evidence="1">
    <location>
        <begin position="1"/>
        <end position="21"/>
    </location>
</feature>
<protein>
    <submittedName>
        <fullName evidence="3">ORF3</fullName>
    </submittedName>
</protein>
<evidence type="ECO:0000313" key="3">
    <source>
        <dbReference type="EMBL" id="AMD81613.1"/>
    </source>
</evidence>
<name>A0A125RWR7_9VIRU</name>